<reference evidence="3" key="1">
    <citation type="submission" date="2023-07" db="EMBL/GenBank/DDBJ databases">
        <title>Reintroducing virulent viruses to syntetic microbiomes.</title>
        <authorList>
            <person name="Wilde J."/>
            <person name="Boyes R."/>
            <person name="Robinson A.V."/>
            <person name="Daisley B.A."/>
            <person name="Allen-Vercoe E."/>
        </authorList>
    </citation>
    <scope>NUCLEOTIDE SEQUENCE [LARGE SCALE GENOMIC DNA]</scope>
    <source>
        <strain evidence="3">225S_1D6FAA</strain>
    </source>
</reference>
<comment type="caution">
    <text evidence="2">The sequence shown here is derived from an EMBL/GenBank/DDBJ whole genome shotgun (WGS) entry which is preliminary data.</text>
</comment>
<protein>
    <submittedName>
        <fullName evidence="2">Helix-turn-helix domain-containing protein</fullName>
    </submittedName>
</protein>
<dbReference type="InterPro" id="IPR041657">
    <property type="entry name" value="HTH_17"/>
</dbReference>
<name>A0ABU3ILW6_9BACE</name>
<dbReference type="PANTHER" id="PTHR34585">
    <property type="match status" value="1"/>
</dbReference>
<gene>
    <name evidence="2" type="ORF">RO706_03260</name>
</gene>
<dbReference type="PANTHER" id="PTHR34585:SF22">
    <property type="entry name" value="HELIX-TURN-HELIX DOMAIN-CONTAINING PROTEIN"/>
    <property type="match status" value="1"/>
</dbReference>
<accession>A0ABU3ILW6</accession>
<dbReference type="InterPro" id="IPR009061">
    <property type="entry name" value="DNA-bd_dom_put_sf"/>
</dbReference>
<dbReference type="EMBL" id="JAVSNG010000001">
    <property type="protein sequence ID" value="MDT4403235.1"/>
    <property type="molecule type" value="Genomic_DNA"/>
</dbReference>
<dbReference type="RefSeq" id="WP_138274451.1">
    <property type="nucleotide sequence ID" value="NZ_JAVSNG010000001.1"/>
</dbReference>
<dbReference type="SUPFAM" id="SSF46955">
    <property type="entry name" value="Putative DNA-binding domain"/>
    <property type="match status" value="1"/>
</dbReference>
<dbReference type="Proteomes" id="UP001269297">
    <property type="component" value="Unassembled WGS sequence"/>
</dbReference>
<evidence type="ECO:0000313" key="3">
    <source>
        <dbReference type="Proteomes" id="UP001269297"/>
    </source>
</evidence>
<evidence type="ECO:0000259" key="1">
    <source>
        <dbReference type="Pfam" id="PF12728"/>
    </source>
</evidence>
<feature type="domain" description="Helix-turn-helix" evidence="1">
    <location>
        <begin position="44"/>
        <end position="86"/>
    </location>
</feature>
<keyword evidence="3" id="KW-1185">Reference proteome</keyword>
<proteinExistence type="predicted"/>
<dbReference type="Pfam" id="PF12728">
    <property type="entry name" value="HTH_17"/>
    <property type="match status" value="1"/>
</dbReference>
<sequence>MEIVNIEAETFREMLSAWNSLKSKLEELQDVCLKKASDEWLECREVCGILGISSRTLQYMRSNGTLTFTRIDGKVLYRKQDIVSLLKIAQKKK</sequence>
<evidence type="ECO:0000313" key="2">
    <source>
        <dbReference type="EMBL" id="MDT4403235.1"/>
    </source>
</evidence>
<organism evidence="2 3">
    <name type="scientific">Bacteroides koreensis</name>
    <dbReference type="NCBI Taxonomy" id="1912896"/>
    <lineage>
        <taxon>Bacteria</taxon>
        <taxon>Pseudomonadati</taxon>
        <taxon>Bacteroidota</taxon>
        <taxon>Bacteroidia</taxon>
        <taxon>Bacteroidales</taxon>
        <taxon>Bacteroidaceae</taxon>
        <taxon>Bacteroides</taxon>
    </lineage>
</organism>